<dbReference type="AlphaFoldDB" id="A0A369JQI2"/>
<accession>A0A369JQI2</accession>
<sequence>MSSSAHRRRRPALRISMGIFFLKFWRPITDPIEQAIVRGRSRPAEVGDMLYTQRLSSHLNIRTHGSLDASWVQ</sequence>
<evidence type="ECO:0000313" key="1">
    <source>
        <dbReference type="EMBL" id="RDB23592.1"/>
    </source>
</evidence>
<comment type="caution">
    <text evidence="1">The sequence shown here is derived from an EMBL/GenBank/DDBJ whole genome shotgun (WGS) entry which is preliminary data.</text>
</comment>
<proteinExistence type="predicted"/>
<dbReference type="Proteomes" id="UP000076154">
    <property type="component" value="Unassembled WGS sequence"/>
</dbReference>
<reference evidence="1" key="1">
    <citation type="submission" date="2018-04" db="EMBL/GenBank/DDBJ databases">
        <title>Whole genome sequencing of Hypsizygus marmoreus.</title>
        <authorList>
            <person name="Choi I.-G."/>
            <person name="Min B."/>
            <person name="Kim J.-G."/>
            <person name="Kim S."/>
            <person name="Oh Y.-L."/>
            <person name="Kong W.-S."/>
            <person name="Park H."/>
            <person name="Jeong J."/>
            <person name="Song E.-S."/>
        </authorList>
    </citation>
    <scope>NUCLEOTIDE SEQUENCE [LARGE SCALE GENOMIC DNA]</scope>
    <source>
        <strain evidence="1">51987-8</strain>
    </source>
</reference>
<evidence type="ECO:0000313" key="2">
    <source>
        <dbReference type="Proteomes" id="UP000076154"/>
    </source>
</evidence>
<organism evidence="1 2">
    <name type="scientific">Hypsizygus marmoreus</name>
    <name type="common">White beech mushroom</name>
    <name type="synonym">Agaricus marmoreus</name>
    <dbReference type="NCBI Taxonomy" id="39966"/>
    <lineage>
        <taxon>Eukaryota</taxon>
        <taxon>Fungi</taxon>
        <taxon>Dikarya</taxon>
        <taxon>Basidiomycota</taxon>
        <taxon>Agaricomycotina</taxon>
        <taxon>Agaricomycetes</taxon>
        <taxon>Agaricomycetidae</taxon>
        <taxon>Agaricales</taxon>
        <taxon>Tricholomatineae</taxon>
        <taxon>Lyophyllaceae</taxon>
        <taxon>Hypsizygus</taxon>
    </lineage>
</organism>
<protein>
    <submittedName>
        <fullName evidence="1">Uncharacterized protein</fullName>
    </submittedName>
</protein>
<name>A0A369JQI2_HYPMA</name>
<dbReference type="EMBL" id="LUEZ02000046">
    <property type="protein sequence ID" value="RDB23592.1"/>
    <property type="molecule type" value="Genomic_DNA"/>
</dbReference>
<dbReference type="InParanoid" id="A0A369JQI2"/>
<keyword evidence="2" id="KW-1185">Reference proteome</keyword>
<gene>
    <name evidence="1" type="ORF">Hypma_009529</name>
</gene>